<keyword evidence="1" id="KW-0812">Transmembrane</keyword>
<dbReference type="AlphaFoldDB" id="A0A2V1H2V3"/>
<reference evidence="2 3" key="1">
    <citation type="submission" date="2018-04" db="EMBL/GenBank/DDBJ databases">
        <title>Thalassorhabdus spongiae gen. nov., sp. nov., isolated from a marine sponge in South-West Iceland.</title>
        <authorList>
            <person name="Knobloch S."/>
            <person name="Daussin A."/>
            <person name="Johannsson R."/>
            <person name="Marteinsson V.T."/>
        </authorList>
    </citation>
    <scope>NUCLEOTIDE SEQUENCE [LARGE SCALE GENOMIC DNA]</scope>
    <source>
        <strain evidence="2 3">Hp12</strain>
    </source>
</reference>
<keyword evidence="1" id="KW-1133">Transmembrane helix</keyword>
<evidence type="ECO:0000313" key="2">
    <source>
        <dbReference type="EMBL" id="PVZ71548.1"/>
    </source>
</evidence>
<feature type="transmembrane region" description="Helical" evidence="1">
    <location>
        <begin position="16"/>
        <end position="34"/>
    </location>
</feature>
<organism evidence="2 3">
    <name type="scientific">Pelagibaculum spongiae</name>
    <dbReference type="NCBI Taxonomy" id="2080658"/>
    <lineage>
        <taxon>Bacteria</taxon>
        <taxon>Pseudomonadati</taxon>
        <taxon>Pseudomonadota</taxon>
        <taxon>Gammaproteobacteria</taxon>
        <taxon>Oceanospirillales</taxon>
        <taxon>Pelagibaculum</taxon>
    </lineage>
</organism>
<dbReference type="Proteomes" id="UP000244906">
    <property type="component" value="Unassembled WGS sequence"/>
</dbReference>
<sequence length="73" mass="8236">MQLSGFVTCFPETAPWIAYCGLFYIGYTIAVHRLSSNVVTKMQTEVSLSEALAGGCLNILIKYQADMWREIQR</sequence>
<proteinExistence type="predicted"/>
<name>A0A2V1H2V3_9GAMM</name>
<keyword evidence="1" id="KW-0472">Membrane</keyword>
<gene>
    <name evidence="2" type="ORF">DC094_00435</name>
</gene>
<dbReference type="EMBL" id="QDDL01000001">
    <property type="protein sequence ID" value="PVZ71548.1"/>
    <property type="molecule type" value="Genomic_DNA"/>
</dbReference>
<evidence type="ECO:0000256" key="1">
    <source>
        <dbReference type="SAM" id="Phobius"/>
    </source>
</evidence>
<evidence type="ECO:0000313" key="3">
    <source>
        <dbReference type="Proteomes" id="UP000244906"/>
    </source>
</evidence>
<protein>
    <submittedName>
        <fullName evidence="2">Uncharacterized protein</fullName>
    </submittedName>
</protein>
<keyword evidence="3" id="KW-1185">Reference proteome</keyword>
<accession>A0A2V1H2V3</accession>
<comment type="caution">
    <text evidence="2">The sequence shown here is derived from an EMBL/GenBank/DDBJ whole genome shotgun (WGS) entry which is preliminary data.</text>
</comment>